<dbReference type="Proteomes" id="UP001057375">
    <property type="component" value="Unassembled WGS sequence"/>
</dbReference>
<keyword evidence="4 5" id="KW-0408">Iron</keyword>
<comment type="catalytic activity">
    <reaction evidence="5">
        <text>4 Fe(2+) + O2 + 4 H(+) = 4 Fe(3+) + 2 H2O</text>
        <dbReference type="Rhea" id="RHEA:11148"/>
        <dbReference type="ChEBI" id="CHEBI:15377"/>
        <dbReference type="ChEBI" id="CHEBI:15378"/>
        <dbReference type="ChEBI" id="CHEBI:15379"/>
        <dbReference type="ChEBI" id="CHEBI:29033"/>
        <dbReference type="ChEBI" id="CHEBI:29034"/>
        <dbReference type="EC" id="1.16.3.1"/>
    </reaction>
</comment>
<dbReference type="InterPro" id="IPR009040">
    <property type="entry name" value="Ferritin-like_diiron"/>
</dbReference>
<comment type="function">
    <text evidence="5">Stores iron in a soluble, non-toxic, readily available form. Important for iron homeostasis. Iron is taken up in the ferrous form and deposited as ferric hydroxides after oxidation.</text>
</comment>
<evidence type="ECO:0000256" key="2">
    <source>
        <dbReference type="ARBA" id="ARBA00022434"/>
    </source>
</evidence>
<dbReference type="PANTHER" id="PTHR11431">
    <property type="entry name" value="FERRITIN"/>
    <property type="match status" value="1"/>
</dbReference>
<dbReference type="Pfam" id="PF00210">
    <property type="entry name" value="Ferritin"/>
    <property type="match status" value="1"/>
</dbReference>
<evidence type="ECO:0000313" key="8">
    <source>
        <dbReference type="Proteomes" id="UP001057375"/>
    </source>
</evidence>
<dbReference type="SUPFAM" id="SSF47240">
    <property type="entry name" value="Ferritin-like"/>
    <property type="match status" value="1"/>
</dbReference>
<evidence type="ECO:0000313" key="7">
    <source>
        <dbReference type="EMBL" id="GKT22745.1"/>
    </source>
</evidence>
<organism evidence="7 8">
    <name type="scientific">Aduncisulcus paluster</name>
    <dbReference type="NCBI Taxonomy" id="2918883"/>
    <lineage>
        <taxon>Eukaryota</taxon>
        <taxon>Metamonada</taxon>
        <taxon>Carpediemonas-like organisms</taxon>
        <taxon>Aduncisulcus</taxon>
    </lineage>
</organism>
<keyword evidence="8" id="KW-1185">Reference proteome</keyword>
<dbReference type="PANTHER" id="PTHR11431:SF127">
    <property type="entry name" value="BACTERIAL NON-HEME FERRITIN"/>
    <property type="match status" value="1"/>
</dbReference>
<name>A0ABQ5K0W8_9EUKA</name>
<dbReference type="PROSITE" id="PS50905">
    <property type="entry name" value="FERRITIN_LIKE"/>
    <property type="match status" value="1"/>
</dbReference>
<dbReference type="EC" id="1.16.3.1" evidence="5"/>
<dbReference type="InterPro" id="IPR012347">
    <property type="entry name" value="Ferritin-like"/>
</dbReference>
<dbReference type="InterPro" id="IPR009078">
    <property type="entry name" value="Ferritin-like_SF"/>
</dbReference>
<comment type="similarity">
    <text evidence="1 5">Belongs to the ferritin family.</text>
</comment>
<dbReference type="InterPro" id="IPR001519">
    <property type="entry name" value="Ferritin"/>
</dbReference>
<evidence type="ECO:0000256" key="4">
    <source>
        <dbReference type="ARBA" id="ARBA00023004"/>
    </source>
</evidence>
<protein>
    <recommendedName>
        <fullName evidence="5">Ferritin</fullName>
        <ecNumber evidence="5">1.16.3.1</ecNumber>
    </recommendedName>
</protein>
<keyword evidence="2 5" id="KW-0409">Iron storage</keyword>
<comment type="caution">
    <text evidence="7">The sequence shown here is derived from an EMBL/GenBank/DDBJ whole genome shotgun (WGS) entry which is preliminary data.</text>
</comment>
<keyword evidence="5" id="KW-0560">Oxidoreductase</keyword>
<dbReference type="Gene3D" id="1.20.1260.10">
    <property type="match status" value="1"/>
</dbReference>
<reference evidence="7" key="1">
    <citation type="submission" date="2022-03" db="EMBL/GenBank/DDBJ databases">
        <title>Draft genome sequence of Aduncisulcus paluster, a free-living microaerophilic Fornicata.</title>
        <authorList>
            <person name="Yuyama I."/>
            <person name="Kume K."/>
            <person name="Tamura T."/>
            <person name="Inagaki Y."/>
            <person name="Hashimoto T."/>
        </authorList>
    </citation>
    <scope>NUCLEOTIDE SEQUENCE</scope>
    <source>
        <strain evidence="7">NY0171</strain>
    </source>
</reference>
<evidence type="ECO:0000256" key="3">
    <source>
        <dbReference type="ARBA" id="ARBA00022723"/>
    </source>
</evidence>
<dbReference type="InterPro" id="IPR008331">
    <property type="entry name" value="Ferritin_DPS_dom"/>
</dbReference>
<gene>
    <name evidence="7" type="ORF">ADUPG1_012214</name>
</gene>
<sequence>MPKLSPTLIAKLNKQMMNELHAFITYEQLSMWAQLHLYCGIAAYFSEQAKEEFEHYKKYKNFLLERGVKPSICAIEAPISAEPNVLSHLKTALRLEEKNSASILDLRETAEKEKDVGTVLFTDYFVKEQELEEARLGGLIEVATKVQSATGEGLLFQLDSMIAKFV</sequence>
<feature type="domain" description="Ferritin-like diiron" evidence="6">
    <location>
        <begin position="2"/>
        <end position="147"/>
    </location>
</feature>
<evidence type="ECO:0000256" key="1">
    <source>
        <dbReference type="ARBA" id="ARBA00007513"/>
    </source>
</evidence>
<accession>A0ABQ5K0W8</accession>
<proteinExistence type="inferred from homology"/>
<dbReference type="EMBL" id="BQXS01012421">
    <property type="protein sequence ID" value="GKT22745.1"/>
    <property type="molecule type" value="Genomic_DNA"/>
</dbReference>
<evidence type="ECO:0000259" key="6">
    <source>
        <dbReference type="PROSITE" id="PS50905"/>
    </source>
</evidence>
<evidence type="ECO:0000256" key="5">
    <source>
        <dbReference type="RuleBase" id="RU361145"/>
    </source>
</evidence>
<keyword evidence="3 5" id="KW-0479">Metal-binding</keyword>